<proteinExistence type="predicted"/>
<gene>
    <name evidence="3" type="ORF">J1N51_03415</name>
</gene>
<evidence type="ECO:0000313" key="3">
    <source>
        <dbReference type="EMBL" id="QTH64535.1"/>
    </source>
</evidence>
<keyword evidence="2" id="KW-0732">Signal</keyword>
<dbReference type="Proteomes" id="UP000682739">
    <property type="component" value="Chromosome"/>
</dbReference>
<sequence length="704" mass="80304">MKICKIIVFIVLGVTHIAQAEEIQLCQTDIYQNRTEPFFETGKEITVDQLTSAITHLNKVSRAIECKKDNSLFKLESSYKSVITNLEKEIETKESSIKKLEGNSAKLMEELLDSPTQEKAEEIKGVRQTIAEQEMQMAGLKDKKSSTKQSLDALNTSVNKTKVKLNKLCLINNELNKENKVKCLTALHTELTRERENLVEFISDVKKLESISNVVLADLNSIEKLMPAKIDLEKSPSPKEILDKFIDDSGVMNANAKVIKDILDQRSTQIAIFRQKLKVLQRNTNIAIEMLKAPTMSCSVVSEVQKKTGFFSNSLDPNINEIKEKLTQVEKEIKKKDIEADNTLNKEFTALNEEYNSLVTLKIAYNNLSTSDIEFCEKLPQLEDTVKTTLNKTYDDSWFQNKNLEVEIDDIDQLLRELNGIITNPNSDPVETRAKRTNFMQHSQRFFAKYNATARFNVGLGLTMFSTPKLMYNSSNDILLEELLGPDSPSLSVEINEMLPDVQDLSPSIVITMAYLDLNLTIPNIDESYQTILPIQSISVEGPPPEDGQPALEPTIYLAKSTIDWRHKVDFDANLNIKVLGFLRENYERIPWFNKRGWFKDKIANFDLNFTRGRTHIELEQTINSELRQTTDSTVKYADLASFGSISNSNSINDTHSYKGWSFSYYVADQLKLDIYKKWYGKPPEGLKLIDDKVWGVTFSYLFF</sequence>
<feature type="signal peptide" evidence="2">
    <location>
        <begin position="1"/>
        <end position="20"/>
    </location>
</feature>
<dbReference type="EMBL" id="CP072110">
    <property type="protein sequence ID" value="QTH64535.1"/>
    <property type="molecule type" value="Genomic_DNA"/>
</dbReference>
<name>A0A975DCC0_9GAMM</name>
<feature type="chain" id="PRO_5037584300" evidence="2">
    <location>
        <begin position="21"/>
        <end position="704"/>
    </location>
</feature>
<feature type="coiled-coil region" evidence="1">
    <location>
        <begin position="319"/>
        <end position="346"/>
    </location>
</feature>
<keyword evidence="4" id="KW-1185">Reference proteome</keyword>
<dbReference type="AlphaFoldDB" id="A0A975DCC0"/>
<feature type="coiled-coil region" evidence="1">
    <location>
        <begin position="83"/>
        <end position="143"/>
    </location>
</feature>
<reference evidence="3" key="1">
    <citation type="submission" date="2021-03" db="EMBL/GenBank/DDBJ databases">
        <title>Description of Psychrosphaera ytuae sp. nov. isolated from deep sea sediment of South China Sea.</title>
        <authorList>
            <person name="Zhang J."/>
            <person name="Xu X.-D."/>
        </authorList>
    </citation>
    <scope>NUCLEOTIDE SEQUENCE</scope>
    <source>
        <strain evidence="3">MTZ26</strain>
    </source>
</reference>
<dbReference type="KEGG" id="psym:J1N51_03415"/>
<protein>
    <submittedName>
        <fullName evidence="3">Uncharacterized protein</fullName>
    </submittedName>
</protein>
<keyword evidence="1" id="KW-0175">Coiled coil</keyword>
<accession>A0A975DCC0</accession>
<evidence type="ECO:0000256" key="1">
    <source>
        <dbReference type="SAM" id="Coils"/>
    </source>
</evidence>
<dbReference type="RefSeq" id="WP_208832589.1">
    <property type="nucleotide sequence ID" value="NZ_CP072110.1"/>
</dbReference>
<organism evidence="3 4">
    <name type="scientific">Psychrosphaera ytuae</name>
    <dbReference type="NCBI Taxonomy" id="2820710"/>
    <lineage>
        <taxon>Bacteria</taxon>
        <taxon>Pseudomonadati</taxon>
        <taxon>Pseudomonadota</taxon>
        <taxon>Gammaproteobacteria</taxon>
        <taxon>Alteromonadales</taxon>
        <taxon>Pseudoalteromonadaceae</taxon>
        <taxon>Psychrosphaera</taxon>
    </lineage>
</organism>
<evidence type="ECO:0000313" key="4">
    <source>
        <dbReference type="Proteomes" id="UP000682739"/>
    </source>
</evidence>
<evidence type="ECO:0000256" key="2">
    <source>
        <dbReference type="SAM" id="SignalP"/>
    </source>
</evidence>